<dbReference type="Proteomes" id="UP001164539">
    <property type="component" value="Chromosome 8"/>
</dbReference>
<proteinExistence type="predicted"/>
<protein>
    <submittedName>
        <fullName evidence="1">tRNA (Ile)-lysidine synthase</fullName>
    </submittedName>
</protein>
<organism evidence="1 2">
    <name type="scientific">Melia azedarach</name>
    <name type="common">Chinaberry tree</name>
    <dbReference type="NCBI Taxonomy" id="155640"/>
    <lineage>
        <taxon>Eukaryota</taxon>
        <taxon>Viridiplantae</taxon>
        <taxon>Streptophyta</taxon>
        <taxon>Embryophyta</taxon>
        <taxon>Tracheophyta</taxon>
        <taxon>Spermatophyta</taxon>
        <taxon>Magnoliopsida</taxon>
        <taxon>eudicotyledons</taxon>
        <taxon>Gunneridae</taxon>
        <taxon>Pentapetalae</taxon>
        <taxon>rosids</taxon>
        <taxon>malvids</taxon>
        <taxon>Sapindales</taxon>
        <taxon>Meliaceae</taxon>
        <taxon>Melia</taxon>
    </lineage>
</organism>
<reference evidence="1 2" key="1">
    <citation type="journal article" date="2023" name="Science">
        <title>Complex scaffold remodeling in plant triterpene biosynthesis.</title>
        <authorList>
            <person name="De La Pena R."/>
            <person name="Hodgson H."/>
            <person name="Liu J.C."/>
            <person name="Stephenson M.J."/>
            <person name="Martin A.C."/>
            <person name="Owen C."/>
            <person name="Harkess A."/>
            <person name="Leebens-Mack J."/>
            <person name="Jimenez L.E."/>
            <person name="Osbourn A."/>
            <person name="Sattely E.S."/>
        </authorList>
    </citation>
    <scope>NUCLEOTIDE SEQUENCE [LARGE SCALE GENOMIC DNA]</scope>
    <source>
        <strain evidence="2">cv. JPN11</strain>
        <tissue evidence="1">Leaf</tissue>
    </source>
</reference>
<accession>A0ACC1XLF5</accession>
<evidence type="ECO:0000313" key="2">
    <source>
        <dbReference type="Proteomes" id="UP001164539"/>
    </source>
</evidence>
<gene>
    <name evidence="1" type="ORF">OWV82_014497</name>
</gene>
<sequence>MVAISLYRGNLHRVPDVPRRWLVPAPKISLKDFKTLLTRRNRALSRLRSTHISVTLNPNSTSKQPPDTPKPNGSSIQPQLEDTKVGNLREEEGNVRNEEIVDQGKLDGEDCSMKPVAEAEVAPEKAFDAVDDDGKLRASDVVEKLAEPTNPNAQTSNKVDVLDDKEKRKREIEEKLQTLNAKKHNLVQALKQILNAEEEIKRRNCGMTRPSGLLQGDITTDSVLMTRHTTPRTGSEANLGGDMEGAEAEDASNQNAHSRHMLRMSSMSPSSESPLRRATYFQHNVVPHPSRTSLGVAGSPSRFALAGHQANPGNLPTVSVSGTNYIASSPSPAASGGTSVFRDARQPSPWN</sequence>
<evidence type="ECO:0000313" key="1">
    <source>
        <dbReference type="EMBL" id="KAJ4712210.1"/>
    </source>
</evidence>
<name>A0ACC1XLF5_MELAZ</name>
<keyword evidence="2" id="KW-1185">Reference proteome</keyword>
<dbReference type="EMBL" id="CM051401">
    <property type="protein sequence ID" value="KAJ4712210.1"/>
    <property type="molecule type" value="Genomic_DNA"/>
</dbReference>
<comment type="caution">
    <text evidence="1">The sequence shown here is derived from an EMBL/GenBank/DDBJ whole genome shotgun (WGS) entry which is preliminary data.</text>
</comment>